<feature type="compositionally biased region" description="Polar residues" evidence="1">
    <location>
        <begin position="437"/>
        <end position="446"/>
    </location>
</feature>
<dbReference type="SMART" id="SM00239">
    <property type="entry name" value="C2"/>
    <property type="match status" value="1"/>
</dbReference>
<feature type="region of interest" description="Disordered" evidence="1">
    <location>
        <begin position="512"/>
        <end position="742"/>
    </location>
</feature>
<feature type="region of interest" description="Disordered" evidence="1">
    <location>
        <begin position="756"/>
        <end position="946"/>
    </location>
</feature>
<sequence length="988" mass="109155">MLSKSAQLALGAHTAGIYADMSIDGPQIGTLVAIIDRAKNLPNRKTMGKQNPYCACRLAKEAKKTDTDMRGGQTPKWDQELRFTVHESPDYYQLKVSVFNDDKKTDLIGETWVDLKSVIIPGGGQSDSWHSLSCKGKYAGELRIELTYYDTRPKDEAVVERRKEAKKTEARHQTSSSVSGPRQSKPPKRRPLPADPTGAIPEKSSSVETSAAPKRDTPAPEPHRPQPPEQVRSTSPSKVSRAPETSDEQGRKRRAHETYPPVQSSGSSHHQSSYHPDRQNYGDIPDNPYPAMHDFPSGRQAHHHEAGFSEQPARVRQPYQNDPQSSHPHSHISNPLRQPQDYSNEPQSIASLSTIDNYHQHELSSHQSVPSSMPPGDNHLALTSHRHEYQEFHGDTDVYQEAPGHSHASNQYQPYTPDSYEPASRHVTRQIGAPERLQTSYASTSRGPPLENLDLQRYSTLDHSSQLVVRPGGHRGHQHRYSTSTKPDVHRESPLRQTASQTNYQHRQYMQPHVQDDDDNGPPPPPPAHRDGLGVPPASEQFTSQPQHVPMPEPLSIAPRTSPRPVERQSEYIPYCPQYADSNFTPDSNQVYSTSPAPSYRSMTQEPNYLQERPATSGSDSVPPSLVAGYDSNLVKEPDWALPDRHGYRQGNTPTQPSTLTQVMRSFPAGLPERKSPKSVDPSQIPARKSVSPHPAPSVDPDSLPGIPFSPESYDAINPNASLASGVEQPAPPYESVEQAMEAARQHEVEKIRTLGPIIGNDGRTIDPSDHLPADTWAPEPVRKSKKPEVVVRFKHTPGSSAASSRSLTTDRERQPRPMSMIAPNHGYQSSSVVTAVQSQPSRSRLQKLTSRPQSYIQPSPSARDPSPRPNNTFPNRDSFVAHNLHSTSPTNVNTPRHYNSSAPPPYSDASPSPSPRYSPSTISHHYHASGPPIPAKVPIQPGSRHYPGMPSADGDINALSEEMKRIDIGIGKRGRKGHTSFMGGYGQ</sequence>
<dbReference type="Proteomes" id="UP000002058">
    <property type="component" value="Unassembled WGS sequence"/>
</dbReference>
<dbReference type="RefSeq" id="XP_002583178.1">
    <property type="nucleotide sequence ID" value="XM_002583132.1"/>
</dbReference>
<feature type="compositionally biased region" description="Polar residues" evidence="1">
    <location>
        <begin position="650"/>
        <end position="664"/>
    </location>
</feature>
<feature type="compositionally biased region" description="Basic and acidic residues" evidence="1">
    <location>
        <begin position="764"/>
        <end position="773"/>
    </location>
</feature>
<dbReference type="InterPro" id="IPR052981">
    <property type="entry name" value="Ingression_C2_domain"/>
</dbReference>
<dbReference type="Gene3D" id="2.60.40.150">
    <property type="entry name" value="C2 domain"/>
    <property type="match status" value="1"/>
</dbReference>
<gene>
    <name evidence="3" type="ORF">UREG_06145</name>
</gene>
<name>C4JWX2_UNCRE</name>
<dbReference type="EMBL" id="CH476618">
    <property type="protein sequence ID" value="EEP81280.1"/>
    <property type="molecule type" value="Genomic_DNA"/>
</dbReference>
<feature type="compositionally biased region" description="Basic and acidic residues" evidence="1">
    <location>
        <begin position="213"/>
        <end position="226"/>
    </location>
</feature>
<dbReference type="KEGG" id="ure:UREG_06145"/>
<dbReference type="HOGENOM" id="CLU_008050_0_0_1"/>
<protein>
    <recommendedName>
        <fullName evidence="2">C2 domain-containing protein</fullName>
    </recommendedName>
</protein>
<feature type="compositionally biased region" description="Pro residues" evidence="1">
    <location>
        <begin position="903"/>
        <end position="917"/>
    </location>
</feature>
<dbReference type="STRING" id="336963.C4JWX2"/>
<feature type="compositionally biased region" description="Polar residues" evidence="1">
    <location>
        <begin position="318"/>
        <end position="357"/>
    </location>
</feature>
<feature type="compositionally biased region" description="Basic and acidic residues" evidence="1">
    <location>
        <begin position="781"/>
        <end position="792"/>
    </location>
</feature>
<dbReference type="InterPro" id="IPR035892">
    <property type="entry name" value="C2_domain_sf"/>
</dbReference>
<feature type="compositionally biased region" description="Polar residues" evidence="1">
    <location>
        <begin position="798"/>
        <end position="808"/>
    </location>
</feature>
<feature type="compositionally biased region" description="Low complexity" evidence="1">
    <location>
        <begin position="829"/>
        <end position="842"/>
    </location>
</feature>
<feature type="compositionally biased region" description="Polar residues" evidence="1">
    <location>
        <begin position="173"/>
        <end position="182"/>
    </location>
</feature>
<organism evidence="3 4">
    <name type="scientific">Uncinocarpus reesii (strain UAMH 1704)</name>
    <dbReference type="NCBI Taxonomy" id="336963"/>
    <lineage>
        <taxon>Eukaryota</taxon>
        <taxon>Fungi</taxon>
        <taxon>Dikarya</taxon>
        <taxon>Ascomycota</taxon>
        <taxon>Pezizomycotina</taxon>
        <taxon>Eurotiomycetes</taxon>
        <taxon>Eurotiomycetidae</taxon>
        <taxon>Onygenales</taxon>
        <taxon>Onygenaceae</taxon>
        <taxon>Uncinocarpus</taxon>
    </lineage>
</organism>
<reference evidence="4" key="1">
    <citation type="journal article" date="2009" name="Genome Res.">
        <title>Comparative genomic analyses of the human fungal pathogens Coccidioides and their relatives.</title>
        <authorList>
            <person name="Sharpton T.J."/>
            <person name="Stajich J.E."/>
            <person name="Rounsley S.D."/>
            <person name="Gardner M.J."/>
            <person name="Wortman J.R."/>
            <person name="Jordar V.S."/>
            <person name="Maiti R."/>
            <person name="Kodira C.D."/>
            <person name="Neafsey D.E."/>
            <person name="Zeng Q."/>
            <person name="Hung C.-Y."/>
            <person name="McMahan C."/>
            <person name="Muszewska A."/>
            <person name="Grynberg M."/>
            <person name="Mandel M.A."/>
            <person name="Kellner E.M."/>
            <person name="Barker B.M."/>
            <person name="Galgiani J.N."/>
            <person name="Orbach M.J."/>
            <person name="Kirkland T.N."/>
            <person name="Cole G.T."/>
            <person name="Henn M.R."/>
            <person name="Birren B.W."/>
            <person name="Taylor J.W."/>
        </authorList>
    </citation>
    <scope>NUCLEOTIDE SEQUENCE [LARGE SCALE GENOMIC DNA]</scope>
    <source>
        <strain evidence="4">UAMH 1704</strain>
    </source>
</reference>
<accession>C4JWX2</accession>
<proteinExistence type="predicted"/>
<dbReference type="InParanoid" id="C4JWX2"/>
<feature type="compositionally biased region" description="Low complexity" evidence="1">
    <location>
        <begin position="263"/>
        <end position="273"/>
    </location>
</feature>
<keyword evidence="4" id="KW-1185">Reference proteome</keyword>
<dbReference type="OMA" id="RIEMTYY"/>
<dbReference type="AlphaFoldDB" id="C4JWX2"/>
<dbReference type="GeneID" id="8443301"/>
<dbReference type="OrthoDB" id="270970at2759"/>
<evidence type="ECO:0000259" key="2">
    <source>
        <dbReference type="PROSITE" id="PS50004"/>
    </source>
</evidence>
<evidence type="ECO:0000313" key="3">
    <source>
        <dbReference type="EMBL" id="EEP81280.1"/>
    </source>
</evidence>
<feature type="region of interest" description="Disordered" evidence="1">
    <location>
        <begin position="467"/>
        <end position="498"/>
    </location>
</feature>
<feature type="region of interest" description="Disordered" evidence="1">
    <location>
        <begin position="157"/>
        <end position="381"/>
    </location>
</feature>
<feature type="region of interest" description="Disordered" evidence="1">
    <location>
        <begin position="398"/>
        <end position="452"/>
    </location>
</feature>
<dbReference type="PANTHER" id="PTHR47052">
    <property type="entry name" value="CONSERVED SERINE PROLINE-RICH PROTEIN (AFU_ORTHOLOGUE AFUA_2G01790)"/>
    <property type="match status" value="1"/>
</dbReference>
<feature type="compositionally biased region" description="Basic and acidic residues" evidence="1">
    <location>
        <begin position="634"/>
        <end position="647"/>
    </location>
</feature>
<dbReference type="InterPro" id="IPR000008">
    <property type="entry name" value="C2_dom"/>
</dbReference>
<dbReference type="eggNOG" id="ENOG502RDJ2">
    <property type="taxonomic scope" value="Eukaryota"/>
</dbReference>
<dbReference type="VEuPathDB" id="FungiDB:UREG_06145"/>
<evidence type="ECO:0000313" key="4">
    <source>
        <dbReference type="Proteomes" id="UP000002058"/>
    </source>
</evidence>
<feature type="domain" description="C2" evidence="2">
    <location>
        <begin position="9"/>
        <end position="130"/>
    </location>
</feature>
<feature type="compositionally biased region" description="Polar residues" evidence="1">
    <location>
        <begin position="843"/>
        <end position="858"/>
    </location>
</feature>
<feature type="compositionally biased region" description="Polar residues" evidence="1">
    <location>
        <begin position="580"/>
        <end position="622"/>
    </location>
</feature>
<dbReference type="PANTHER" id="PTHR47052:SF3">
    <property type="entry name" value="INGRESSION PROTEIN 1"/>
    <property type="match status" value="1"/>
</dbReference>
<dbReference type="InterPro" id="IPR037791">
    <property type="entry name" value="C2_fungal_Inn1"/>
</dbReference>
<feature type="compositionally biased region" description="Polar residues" evidence="1">
    <location>
        <begin position="885"/>
        <end position="900"/>
    </location>
</feature>
<dbReference type="Pfam" id="PF00168">
    <property type="entry name" value="C2"/>
    <property type="match status" value="1"/>
</dbReference>
<dbReference type="PROSITE" id="PS50004">
    <property type="entry name" value="C2"/>
    <property type="match status" value="1"/>
</dbReference>
<dbReference type="SUPFAM" id="SSF49562">
    <property type="entry name" value="C2 domain (Calcium/lipid-binding domain, CaLB)"/>
    <property type="match status" value="1"/>
</dbReference>
<feature type="compositionally biased region" description="Polar residues" evidence="1">
    <location>
        <begin position="407"/>
        <end position="416"/>
    </location>
</feature>
<evidence type="ECO:0000256" key="1">
    <source>
        <dbReference type="SAM" id="MobiDB-lite"/>
    </source>
</evidence>
<feature type="compositionally biased region" description="Basic and acidic residues" evidence="1">
    <location>
        <begin position="157"/>
        <end position="172"/>
    </location>
</feature>
<dbReference type="CDD" id="cd08681">
    <property type="entry name" value="C2_fungal_Inn1p-like"/>
    <property type="match status" value="1"/>
</dbReference>